<keyword evidence="7 9" id="KW-0472">Membrane</keyword>
<feature type="compositionally biased region" description="Basic and acidic residues" evidence="8">
    <location>
        <begin position="436"/>
        <end position="448"/>
    </location>
</feature>
<feature type="transmembrane region" description="Helical" evidence="9">
    <location>
        <begin position="331"/>
        <end position="352"/>
    </location>
</feature>
<evidence type="ECO:0000256" key="9">
    <source>
        <dbReference type="SAM" id="Phobius"/>
    </source>
</evidence>
<organism evidence="10 11">
    <name type="scientific">Kurthia gibsonii</name>
    <dbReference type="NCBI Taxonomy" id="33946"/>
    <lineage>
        <taxon>Bacteria</taxon>
        <taxon>Bacillati</taxon>
        <taxon>Bacillota</taxon>
        <taxon>Bacilli</taxon>
        <taxon>Bacillales</taxon>
        <taxon>Caryophanaceae</taxon>
        <taxon>Kurthia</taxon>
    </lineage>
</organism>
<feature type="region of interest" description="Disordered" evidence="8">
    <location>
        <begin position="429"/>
        <end position="448"/>
    </location>
</feature>
<evidence type="ECO:0000313" key="10">
    <source>
        <dbReference type="EMBL" id="MEL5987857.1"/>
    </source>
</evidence>
<dbReference type="Proteomes" id="UP001398420">
    <property type="component" value="Unassembled WGS sequence"/>
</dbReference>
<dbReference type="PANTHER" id="PTHR42810">
    <property type="entry name" value="PURINE PERMEASE C1399.01C-RELATED"/>
    <property type="match status" value="1"/>
</dbReference>
<feature type="transmembrane region" description="Helical" evidence="9">
    <location>
        <begin position="122"/>
        <end position="140"/>
    </location>
</feature>
<evidence type="ECO:0000256" key="1">
    <source>
        <dbReference type="ARBA" id="ARBA00004651"/>
    </source>
</evidence>
<dbReference type="EMBL" id="JBCEWA010000003">
    <property type="protein sequence ID" value="MEL5987857.1"/>
    <property type="molecule type" value="Genomic_DNA"/>
</dbReference>
<dbReference type="NCBIfam" id="NF037981">
    <property type="entry name" value="NCS2_1"/>
    <property type="match status" value="1"/>
</dbReference>
<reference evidence="10 11" key="1">
    <citation type="submission" date="2024-04" db="EMBL/GenBank/DDBJ databases">
        <authorList>
            <person name="Wu Y.S."/>
            <person name="Zhang L."/>
        </authorList>
    </citation>
    <scope>NUCLEOTIDE SEQUENCE [LARGE SCALE GENOMIC DNA]</scope>
    <source>
        <strain evidence="10 11">KG-01</strain>
    </source>
</reference>
<dbReference type="RefSeq" id="WP_087680951.1">
    <property type="nucleotide sequence ID" value="NZ_CP147847.1"/>
</dbReference>
<evidence type="ECO:0000313" key="11">
    <source>
        <dbReference type="Proteomes" id="UP001398420"/>
    </source>
</evidence>
<comment type="similarity">
    <text evidence="2">Belongs to the nucleobase:cation symporter-2 (NCS2) (TC 2.A.40) family.</text>
</comment>
<feature type="transmembrane region" description="Helical" evidence="9">
    <location>
        <begin position="392"/>
        <end position="415"/>
    </location>
</feature>
<comment type="caution">
    <text evidence="10">The sequence shown here is derived from an EMBL/GenBank/DDBJ whole genome shotgun (WGS) entry which is preliminary data.</text>
</comment>
<evidence type="ECO:0000256" key="2">
    <source>
        <dbReference type="ARBA" id="ARBA00008821"/>
    </source>
</evidence>
<proteinExistence type="inferred from homology"/>
<dbReference type="PANTHER" id="PTHR42810:SF4">
    <property type="entry name" value="URIC ACID TRANSPORTER UACT"/>
    <property type="match status" value="1"/>
</dbReference>
<evidence type="ECO:0000256" key="7">
    <source>
        <dbReference type="ARBA" id="ARBA00023136"/>
    </source>
</evidence>
<feature type="transmembrane region" description="Helical" evidence="9">
    <location>
        <begin position="183"/>
        <end position="204"/>
    </location>
</feature>
<dbReference type="Pfam" id="PF00860">
    <property type="entry name" value="Xan_ur_permease"/>
    <property type="match status" value="1"/>
</dbReference>
<keyword evidence="5 9" id="KW-0812">Transmembrane</keyword>
<dbReference type="InterPro" id="IPR017588">
    <property type="entry name" value="UacT-like"/>
</dbReference>
<protein>
    <submittedName>
        <fullName evidence="10">Nucleobase:cation symporter-2 family protein</fullName>
    </submittedName>
</protein>
<accession>A0ABU9LJF5</accession>
<feature type="transmembrane region" description="Helical" evidence="9">
    <location>
        <begin position="39"/>
        <end position="56"/>
    </location>
</feature>
<feature type="transmembrane region" description="Helical" evidence="9">
    <location>
        <begin position="306"/>
        <end position="325"/>
    </location>
</feature>
<feature type="transmembrane region" description="Helical" evidence="9">
    <location>
        <begin position="12"/>
        <end position="33"/>
    </location>
</feature>
<comment type="subcellular location">
    <subcellularLocation>
        <location evidence="1">Cell membrane</location>
        <topology evidence="1">Multi-pass membrane protein</topology>
    </subcellularLocation>
</comment>
<feature type="transmembrane region" description="Helical" evidence="9">
    <location>
        <begin position="63"/>
        <end position="86"/>
    </location>
</feature>
<dbReference type="PROSITE" id="PS01116">
    <property type="entry name" value="XANTH_URACIL_PERMASE"/>
    <property type="match status" value="1"/>
</dbReference>
<name>A0ABU9LJF5_9BACL</name>
<evidence type="ECO:0000256" key="8">
    <source>
        <dbReference type="SAM" id="MobiDB-lite"/>
    </source>
</evidence>
<keyword evidence="3" id="KW-0813">Transport</keyword>
<evidence type="ECO:0000256" key="6">
    <source>
        <dbReference type="ARBA" id="ARBA00022989"/>
    </source>
</evidence>
<feature type="transmembrane region" description="Helical" evidence="9">
    <location>
        <begin position="92"/>
        <end position="115"/>
    </location>
</feature>
<dbReference type="InterPro" id="IPR006042">
    <property type="entry name" value="Xan_ur_permease"/>
</dbReference>
<feature type="transmembrane region" description="Helical" evidence="9">
    <location>
        <begin position="228"/>
        <end position="252"/>
    </location>
</feature>
<gene>
    <name evidence="10" type="ORF">AAF454_05455</name>
</gene>
<evidence type="ECO:0000256" key="5">
    <source>
        <dbReference type="ARBA" id="ARBA00022692"/>
    </source>
</evidence>
<dbReference type="InterPro" id="IPR006043">
    <property type="entry name" value="NCS2"/>
</dbReference>
<sequence length="448" mass="47110">MNKLKLTTLAFQHLLAMYAGAILVPLIIGGSLGMTPEQLTYLVSIDILMCGIATLLQVMRGKVFGIGLPLVLGCTFTAVTPIITIGKEYGLGSIYGAVIASGAIVVLIGGIFGLLVKLFPPIVTGSVVTIIGITLIPVAFNNAAGGDANSPDYASSENVLLAFLTLAIIILFYRFSKGFMRSIAILIGLLVGTVVASFMGFVSFDNVRNADMVHMVKPFFFATPEFNLVPIVTMTIVAIVSLVESTGSYFALGEMTKTPVNSKNLARGYRSEGLASVIGGIFNAFPYTAFSQNVGLMQLTGVKNRAVIGIMAVMLIALGFLPKVAALTTIIPTPVLGGAMIAMFGMVISQGIKMLGRAVVESEGNAMIIACSVGMGLGVTVQPGIFNFLPGSLSILTSNGIVAGSLTAIVLNIIFNMIPWRRDEKAPIEESAPVQMKEEVVSTTEKHA</sequence>
<evidence type="ECO:0000256" key="4">
    <source>
        <dbReference type="ARBA" id="ARBA00022475"/>
    </source>
</evidence>
<keyword evidence="6 9" id="KW-1133">Transmembrane helix</keyword>
<evidence type="ECO:0000256" key="3">
    <source>
        <dbReference type="ARBA" id="ARBA00022448"/>
    </source>
</evidence>
<dbReference type="NCBIfam" id="TIGR00801">
    <property type="entry name" value="ncs2"/>
    <property type="match status" value="1"/>
</dbReference>
<dbReference type="NCBIfam" id="TIGR03173">
    <property type="entry name" value="pbuX"/>
    <property type="match status" value="1"/>
</dbReference>
<keyword evidence="11" id="KW-1185">Reference proteome</keyword>
<feature type="transmembrane region" description="Helical" evidence="9">
    <location>
        <begin position="160"/>
        <end position="176"/>
    </location>
</feature>
<keyword evidence="4" id="KW-1003">Cell membrane</keyword>
<feature type="transmembrane region" description="Helical" evidence="9">
    <location>
        <begin position="364"/>
        <end position="386"/>
    </location>
</feature>